<evidence type="ECO:0000256" key="1">
    <source>
        <dbReference type="SAM" id="MobiDB-lite"/>
    </source>
</evidence>
<name>A0ABR0XCI4_REHGL</name>
<feature type="region of interest" description="Disordered" evidence="1">
    <location>
        <begin position="142"/>
        <end position="162"/>
    </location>
</feature>
<sequence>MERQRTPPQISSSFNASLPRLVPNWAINGLSCMLDTHAGEDSFELYKHTLLGPDQFALIPFEFTRLEELIAHNNFTNNALLHHLSLRAANWKRTLDAHEVEVNRLSKALSEAAGREQLAKENTSLVTRVQGLEKDVTAAHQELNDQKESRENELKETYDGVAKKATRISRPRRIYLFEGFERCRDQAIQEDAFKPDFNLKKLDCFRTDDLERANEGKAGEEEGLDVTRDVDEVEETDEWTDLMHIHIASTEPPPPHLLMRMMKMKMIDPYFKVPSFVNELDALSDLVGRSYLKLT</sequence>
<protein>
    <submittedName>
        <fullName evidence="2">Uncharacterized protein</fullName>
    </submittedName>
</protein>
<dbReference type="Proteomes" id="UP001318860">
    <property type="component" value="Unassembled WGS sequence"/>
</dbReference>
<proteinExistence type="predicted"/>
<dbReference type="EMBL" id="JABTTQ020000005">
    <property type="protein sequence ID" value="KAK6156889.1"/>
    <property type="molecule type" value="Genomic_DNA"/>
</dbReference>
<organism evidence="2 3">
    <name type="scientific">Rehmannia glutinosa</name>
    <name type="common">Chinese foxglove</name>
    <dbReference type="NCBI Taxonomy" id="99300"/>
    <lineage>
        <taxon>Eukaryota</taxon>
        <taxon>Viridiplantae</taxon>
        <taxon>Streptophyta</taxon>
        <taxon>Embryophyta</taxon>
        <taxon>Tracheophyta</taxon>
        <taxon>Spermatophyta</taxon>
        <taxon>Magnoliopsida</taxon>
        <taxon>eudicotyledons</taxon>
        <taxon>Gunneridae</taxon>
        <taxon>Pentapetalae</taxon>
        <taxon>asterids</taxon>
        <taxon>lamiids</taxon>
        <taxon>Lamiales</taxon>
        <taxon>Orobanchaceae</taxon>
        <taxon>Rehmannieae</taxon>
        <taxon>Rehmannia</taxon>
    </lineage>
</organism>
<gene>
    <name evidence="2" type="ORF">DH2020_011137</name>
</gene>
<accession>A0ABR0XCI4</accession>
<evidence type="ECO:0000313" key="3">
    <source>
        <dbReference type="Proteomes" id="UP001318860"/>
    </source>
</evidence>
<keyword evidence="3" id="KW-1185">Reference proteome</keyword>
<evidence type="ECO:0000313" key="2">
    <source>
        <dbReference type="EMBL" id="KAK6156889.1"/>
    </source>
</evidence>
<comment type="caution">
    <text evidence="2">The sequence shown here is derived from an EMBL/GenBank/DDBJ whole genome shotgun (WGS) entry which is preliminary data.</text>
</comment>
<reference evidence="2 3" key="1">
    <citation type="journal article" date="2021" name="Comput. Struct. Biotechnol. J.">
        <title>De novo genome assembly of the potent medicinal plant Rehmannia glutinosa using nanopore technology.</title>
        <authorList>
            <person name="Ma L."/>
            <person name="Dong C."/>
            <person name="Song C."/>
            <person name="Wang X."/>
            <person name="Zheng X."/>
            <person name="Niu Y."/>
            <person name="Chen S."/>
            <person name="Feng W."/>
        </authorList>
    </citation>
    <scope>NUCLEOTIDE SEQUENCE [LARGE SCALE GENOMIC DNA]</scope>
    <source>
        <strain evidence="2">DH-2019</strain>
    </source>
</reference>